<evidence type="ECO:0000256" key="3">
    <source>
        <dbReference type="ARBA" id="ARBA00022827"/>
    </source>
</evidence>
<dbReference type="UniPathway" id="UPA00252"/>
<keyword evidence="4 6" id="KW-0560">Oxidoreductase</keyword>
<feature type="domain" description="Amine oxidase" evidence="7">
    <location>
        <begin position="9"/>
        <end position="433"/>
    </location>
</feature>
<dbReference type="GO" id="GO:0004729">
    <property type="term" value="F:oxygen-dependent protoporphyrinogen oxidase activity"/>
    <property type="evidence" value="ECO:0007669"/>
    <property type="project" value="UniProtKB-UniRule"/>
</dbReference>
<evidence type="ECO:0000256" key="6">
    <source>
        <dbReference type="RuleBase" id="RU364052"/>
    </source>
</evidence>
<dbReference type="PRINTS" id="PR00420">
    <property type="entry name" value="RNGMNOXGNASE"/>
</dbReference>
<evidence type="ECO:0000313" key="8">
    <source>
        <dbReference type="EMBL" id="NIK74233.1"/>
    </source>
</evidence>
<dbReference type="GO" id="GO:0006783">
    <property type="term" value="P:heme biosynthetic process"/>
    <property type="evidence" value="ECO:0007669"/>
    <property type="project" value="UniProtKB-UniRule"/>
</dbReference>
<comment type="caution">
    <text evidence="8">The sequence shown here is derived from an EMBL/GenBank/DDBJ whole genome shotgun (WGS) entry which is preliminary data.</text>
</comment>
<evidence type="ECO:0000313" key="9">
    <source>
        <dbReference type="Proteomes" id="UP000537126"/>
    </source>
</evidence>
<comment type="function">
    <text evidence="6">Involved in coproporphyrin-dependent heme b biosynthesis. Catalyzes the oxidation of coproporphyrinogen III to coproporphyrin III.</text>
</comment>
<dbReference type="Gene3D" id="3.50.50.60">
    <property type="entry name" value="FAD/NAD(P)-binding domain"/>
    <property type="match status" value="1"/>
</dbReference>
<evidence type="ECO:0000256" key="1">
    <source>
        <dbReference type="ARBA" id="ARBA00001974"/>
    </source>
</evidence>
<accession>A0A846MRQ1</accession>
<dbReference type="Gene3D" id="1.10.3110.10">
    <property type="entry name" value="protoporphyrinogen ix oxidase, domain 3"/>
    <property type="match status" value="1"/>
</dbReference>
<dbReference type="InterPro" id="IPR036188">
    <property type="entry name" value="FAD/NAD-bd_sf"/>
</dbReference>
<name>A0A846MRQ1_9BACT</name>
<evidence type="ECO:0000256" key="5">
    <source>
        <dbReference type="ARBA" id="ARBA00023133"/>
    </source>
</evidence>
<dbReference type="EMBL" id="JAASRN010000002">
    <property type="protein sequence ID" value="NIK74233.1"/>
    <property type="molecule type" value="Genomic_DNA"/>
</dbReference>
<keyword evidence="9" id="KW-1185">Reference proteome</keyword>
<dbReference type="RefSeq" id="WP_166919719.1">
    <property type="nucleotide sequence ID" value="NZ_JAASRN010000002.1"/>
</dbReference>
<dbReference type="NCBIfam" id="TIGR00562">
    <property type="entry name" value="proto_IX_ox"/>
    <property type="match status" value="1"/>
</dbReference>
<keyword evidence="5 6" id="KW-0350">Heme biosynthesis</keyword>
<evidence type="ECO:0000256" key="2">
    <source>
        <dbReference type="ARBA" id="ARBA00022630"/>
    </source>
</evidence>
<comment type="catalytic activity">
    <reaction evidence="6">
        <text>coproporphyrinogen III + 3 O2 = coproporphyrin III + 3 H2O2</text>
        <dbReference type="Rhea" id="RHEA:43436"/>
        <dbReference type="ChEBI" id="CHEBI:15379"/>
        <dbReference type="ChEBI" id="CHEBI:16240"/>
        <dbReference type="ChEBI" id="CHEBI:57309"/>
        <dbReference type="ChEBI" id="CHEBI:131725"/>
        <dbReference type="EC" id="1.3.3.15"/>
    </reaction>
</comment>
<comment type="similarity">
    <text evidence="6">Belongs to the protoporphyrinogen/coproporphyrinogen oxidase family. Coproporphyrinogen III oxidase subfamily.</text>
</comment>
<organism evidence="8 9">
    <name type="scientific">Thermonema lapsum</name>
    <dbReference type="NCBI Taxonomy" id="28195"/>
    <lineage>
        <taxon>Bacteria</taxon>
        <taxon>Pseudomonadati</taxon>
        <taxon>Bacteroidota</taxon>
        <taxon>Cytophagia</taxon>
        <taxon>Cytophagales</taxon>
        <taxon>Thermonemataceae</taxon>
        <taxon>Thermonema</taxon>
    </lineage>
</organism>
<keyword evidence="6" id="KW-0963">Cytoplasm</keyword>
<dbReference type="Proteomes" id="UP000537126">
    <property type="component" value="Unassembled WGS sequence"/>
</dbReference>
<keyword evidence="3 6" id="KW-0274">FAD</keyword>
<dbReference type="SUPFAM" id="SSF54373">
    <property type="entry name" value="FAD-linked reductases, C-terminal domain"/>
    <property type="match status" value="1"/>
</dbReference>
<dbReference type="SUPFAM" id="SSF51905">
    <property type="entry name" value="FAD/NAD(P)-binding domain"/>
    <property type="match status" value="1"/>
</dbReference>
<gene>
    <name evidence="8" type="ORF">FHS56_001746</name>
</gene>
<sequence length="440" mass="49506">MVVIIGGGISGLSLAYYLRKQGVPFKLIEKSKQTGGYIRSIRQKEYLFEEGPNSLLVDAEVQSLLDELQLSSEIVEAHAVSKKRYILRQGEYRALPASPLSLLANGFFSWKAKLDIFRELSRPAAPQTGESVAAFFERRFGKEVVDYAVTPFVSGIYAGDPYRLRIDKVFPQMVEYEQNYGSVLKGFIKNKGGARRRSLSFRNGMQTLPERLTQVIKEDLLLGVSVKRIEKQEGAWVVYLDQGEPIRASQIVLSVGAHEAAQLLPAQYEAAKEAWQQVYYPPLAVVHSVYYKPQFKQKPEGFGALHPAVENSFSLGSIWSSSIFPERCKDNEVLITTFVGGALQANKVQYDDRRIMHEINLELKQLLHIQGVPVLQRISRWEKAIPQYHDYMDAVEAHAKQLQAEGIHVHANWIGGVSMPDCIKKGKRLAEALAQKIKVS</sequence>
<evidence type="ECO:0000256" key="4">
    <source>
        <dbReference type="ARBA" id="ARBA00023002"/>
    </source>
</evidence>
<dbReference type="Gene3D" id="3.90.660.20">
    <property type="entry name" value="Protoporphyrinogen oxidase, mitochondrial, domain 2"/>
    <property type="match status" value="1"/>
</dbReference>
<dbReference type="PANTHER" id="PTHR42923:SF3">
    <property type="entry name" value="PROTOPORPHYRINOGEN OXIDASE"/>
    <property type="match status" value="1"/>
</dbReference>
<dbReference type="AlphaFoldDB" id="A0A846MRQ1"/>
<dbReference type="Pfam" id="PF01593">
    <property type="entry name" value="Amino_oxidase"/>
    <property type="match status" value="1"/>
</dbReference>
<proteinExistence type="inferred from homology"/>
<dbReference type="InterPro" id="IPR050464">
    <property type="entry name" value="Zeta_carotene_desat/Oxidored"/>
</dbReference>
<keyword evidence="2 6" id="KW-0285">Flavoprotein</keyword>
<dbReference type="InterPro" id="IPR004572">
    <property type="entry name" value="Protoporphyrinogen_oxidase"/>
</dbReference>
<dbReference type="EC" id="1.3.3.15" evidence="6"/>
<comment type="pathway">
    <text evidence="6">Porphyrin-containing compound metabolism; protoheme biosynthesis.</text>
</comment>
<comment type="cofactor">
    <cofactor evidence="1 6">
        <name>FAD</name>
        <dbReference type="ChEBI" id="CHEBI:57692"/>
    </cofactor>
</comment>
<comment type="subcellular location">
    <subcellularLocation>
        <location evidence="6">Cytoplasm</location>
    </subcellularLocation>
</comment>
<dbReference type="PANTHER" id="PTHR42923">
    <property type="entry name" value="PROTOPORPHYRINOGEN OXIDASE"/>
    <property type="match status" value="1"/>
</dbReference>
<reference evidence="8 9" key="1">
    <citation type="submission" date="2020-03" db="EMBL/GenBank/DDBJ databases">
        <title>Genomic Encyclopedia of Type Strains, Phase IV (KMG-IV): sequencing the most valuable type-strain genomes for metagenomic binning, comparative biology and taxonomic classification.</title>
        <authorList>
            <person name="Goeker M."/>
        </authorList>
    </citation>
    <scope>NUCLEOTIDE SEQUENCE [LARGE SCALE GENOMIC DNA]</scope>
    <source>
        <strain evidence="8 9">DSM 5718</strain>
    </source>
</reference>
<dbReference type="InterPro" id="IPR002937">
    <property type="entry name" value="Amino_oxidase"/>
</dbReference>
<evidence type="ECO:0000259" key="7">
    <source>
        <dbReference type="Pfam" id="PF01593"/>
    </source>
</evidence>
<dbReference type="GO" id="GO:0005737">
    <property type="term" value="C:cytoplasm"/>
    <property type="evidence" value="ECO:0007669"/>
    <property type="project" value="UniProtKB-SubCell"/>
</dbReference>
<protein>
    <recommendedName>
        <fullName evidence="6">Coproporphyrinogen III oxidase</fullName>
        <ecNumber evidence="6">1.3.3.15</ecNumber>
    </recommendedName>
</protein>